<comment type="caution">
    <text evidence="2">The sequence shown here is derived from an EMBL/GenBank/DDBJ whole genome shotgun (WGS) entry which is preliminary data.</text>
</comment>
<protein>
    <submittedName>
        <fullName evidence="2">Uncharacterized protein</fullName>
    </submittedName>
</protein>
<dbReference type="EMBL" id="QYSE01000002">
    <property type="protein sequence ID" value="RJF35185.1"/>
    <property type="molecule type" value="Genomic_DNA"/>
</dbReference>
<organism evidence="2 3">
    <name type="scientific">Pseudoalteromonas gelatinilytica</name>
    <dbReference type="NCBI Taxonomy" id="1703256"/>
    <lineage>
        <taxon>Bacteria</taxon>
        <taxon>Pseudomonadati</taxon>
        <taxon>Pseudomonadota</taxon>
        <taxon>Gammaproteobacteria</taxon>
        <taxon>Alteromonadales</taxon>
        <taxon>Pseudoalteromonadaceae</taxon>
        <taxon>Pseudoalteromonas</taxon>
    </lineage>
</organism>
<dbReference type="AlphaFoldDB" id="A0A3A3EIX4"/>
<proteinExistence type="predicted"/>
<dbReference type="RefSeq" id="WP_119852764.1">
    <property type="nucleotide sequence ID" value="NZ_QYSE01000002.1"/>
</dbReference>
<evidence type="ECO:0000313" key="3">
    <source>
        <dbReference type="Proteomes" id="UP000265938"/>
    </source>
</evidence>
<feature type="transmembrane region" description="Helical" evidence="1">
    <location>
        <begin position="58"/>
        <end position="77"/>
    </location>
</feature>
<name>A0A3A3EIX4_9GAMM</name>
<sequence>MKFYIVKKDSRLAAIPAQESILNEYKERGFEFVEVIAACDESDALSRTSPSVNGSKKWLIYPTTLVILSLIAIIFAIN</sequence>
<dbReference type="Proteomes" id="UP000265938">
    <property type="component" value="Unassembled WGS sequence"/>
</dbReference>
<keyword evidence="1" id="KW-1133">Transmembrane helix</keyword>
<evidence type="ECO:0000256" key="1">
    <source>
        <dbReference type="SAM" id="Phobius"/>
    </source>
</evidence>
<gene>
    <name evidence="2" type="ORF">D4741_09360</name>
</gene>
<keyword evidence="1" id="KW-0472">Membrane</keyword>
<keyword evidence="1" id="KW-0812">Transmembrane</keyword>
<reference evidence="2 3" key="1">
    <citation type="submission" date="2018-09" db="EMBL/GenBank/DDBJ databases">
        <title>Identification of marine bacteria producing industrial enzymes.</title>
        <authorList>
            <person name="Cheng T.H."/>
            <person name="Saidin J."/>
            <person name="Muhd D.D."/>
            <person name="Isa M.N.M."/>
            <person name="Bakar M.F.A."/>
            <person name="Ismail N."/>
        </authorList>
    </citation>
    <scope>NUCLEOTIDE SEQUENCE [LARGE SCALE GENOMIC DNA]</scope>
    <source>
        <strain evidence="2 3">MNAD 1.6</strain>
    </source>
</reference>
<accession>A0A3A3EIX4</accession>
<evidence type="ECO:0000313" key="2">
    <source>
        <dbReference type="EMBL" id="RJF35185.1"/>
    </source>
</evidence>